<accession>A0ACC2U0N9</accession>
<dbReference type="EMBL" id="QTSX02001544">
    <property type="protein sequence ID" value="KAJ9080559.1"/>
    <property type="molecule type" value="Genomic_DNA"/>
</dbReference>
<protein>
    <submittedName>
        <fullName evidence="1">Uncharacterized protein</fullName>
    </submittedName>
</protein>
<gene>
    <name evidence="1" type="ORF">DSO57_1023585</name>
</gene>
<comment type="caution">
    <text evidence="1">The sequence shown here is derived from an EMBL/GenBank/DDBJ whole genome shotgun (WGS) entry which is preliminary data.</text>
</comment>
<reference evidence="1" key="1">
    <citation type="submission" date="2022-04" db="EMBL/GenBank/DDBJ databases">
        <title>Genome of the entomopathogenic fungus Entomophthora muscae.</title>
        <authorList>
            <person name="Elya C."/>
            <person name="Lovett B.R."/>
            <person name="Lee E."/>
            <person name="Macias A.M."/>
            <person name="Hajek A.E."/>
            <person name="De Bivort B.L."/>
            <person name="Kasson M.T."/>
            <person name="De Fine Licht H.H."/>
            <person name="Stajich J.E."/>
        </authorList>
    </citation>
    <scope>NUCLEOTIDE SEQUENCE</scope>
    <source>
        <strain evidence="1">Berkeley</strain>
    </source>
</reference>
<organism evidence="1 2">
    <name type="scientific">Entomophthora muscae</name>
    <dbReference type="NCBI Taxonomy" id="34485"/>
    <lineage>
        <taxon>Eukaryota</taxon>
        <taxon>Fungi</taxon>
        <taxon>Fungi incertae sedis</taxon>
        <taxon>Zoopagomycota</taxon>
        <taxon>Entomophthoromycotina</taxon>
        <taxon>Entomophthoromycetes</taxon>
        <taxon>Entomophthorales</taxon>
        <taxon>Entomophthoraceae</taxon>
        <taxon>Entomophthora</taxon>
    </lineage>
</organism>
<proteinExistence type="predicted"/>
<name>A0ACC2U0N9_9FUNG</name>
<keyword evidence="2" id="KW-1185">Reference proteome</keyword>
<dbReference type="Proteomes" id="UP001165960">
    <property type="component" value="Unassembled WGS sequence"/>
</dbReference>
<sequence>MTGLRAEVKYLQATMVSSDASPLLVKEKGCCPGNKVEAQIKYAYLITNLNQDINGIIHNYEALDSDLQEMSKLTKSMDERFSPSLKTGVQQAATITILEESVHQVWALQPSAKSEAEFTSKIHVLNSNSQDSSNGSANIGVSPNYMPSFKQVFDPKISTIAFLLAIYETVMS</sequence>
<evidence type="ECO:0000313" key="2">
    <source>
        <dbReference type="Proteomes" id="UP001165960"/>
    </source>
</evidence>
<evidence type="ECO:0000313" key="1">
    <source>
        <dbReference type="EMBL" id="KAJ9080559.1"/>
    </source>
</evidence>